<dbReference type="GO" id="GO:0005524">
    <property type="term" value="F:ATP binding"/>
    <property type="evidence" value="ECO:0007669"/>
    <property type="project" value="UniProtKB-KW"/>
</dbReference>
<proteinExistence type="inferred from homology"/>
<dbReference type="Gene3D" id="3.90.1200.10">
    <property type="match status" value="1"/>
</dbReference>
<gene>
    <name evidence="9" type="ORF">LCGC14_2944480</name>
</gene>
<evidence type="ECO:0000256" key="5">
    <source>
        <dbReference type="ARBA" id="ARBA00022741"/>
    </source>
</evidence>
<dbReference type="InterPro" id="IPR009212">
    <property type="entry name" value="Methylthioribose_kinase"/>
</dbReference>
<reference evidence="9" key="1">
    <citation type="journal article" date="2015" name="Nature">
        <title>Complex archaea that bridge the gap between prokaryotes and eukaryotes.</title>
        <authorList>
            <person name="Spang A."/>
            <person name="Saw J.H."/>
            <person name="Jorgensen S.L."/>
            <person name="Zaremba-Niedzwiedzka K."/>
            <person name="Martijn J."/>
            <person name="Lind A.E."/>
            <person name="van Eijk R."/>
            <person name="Schleper C."/>
            <person name="Guy L."/>
            <person name="Ettema T.J."/>
        </authorList>
    </citation>
    <scope>NUCLEOTIDE SEQUENCE</scope>
</reference>
<comment type="caution">
    <text evidence="9">The sequence shown here is derived from an EMBL/GenBank/DDBJ whole genome shotgun (WGS) entry which is preliminary data.</text>
</comment>
<evidence type="ECO:0000256" key="7">
    <source>
        <dbReference type="ARBA" id="ARBA00022840"/>
    </source>
</evidence>
<dbReference type="GO" id="GO:0009086">
    <property type="term" value="P:methionine biosynthetic process"/>
    <property type="evidence" value="ECO:0007669"/>
    <property type="project" value="InterPro"/>
</dbReference>
<dbReference type="GO" id="GO:0046522">
    <property type="term" value="F:S-methyl-5-thioribose kinase activity"/>
    <property type="evidence" value="ECO:0007669"/>
    <property type="project" value="UniProtKB-EC"/>
</dbReference>
<dbReference type="InterPro" id="IPR011009">
    <property type="entry name" value="Kinase-like_dom_sf"/>
</dbReference>
<keyword evidence="4" id="KW-0808">Transferase</keyword>
<comment type="subunit">
    <text evidence="2">Homodimer.</text>
</comment>
<dbReference type="Gene3D" id="3.30.200.20">
    <property type="entry name" value="Phosphorylase Kinase, domain 1"/>
    <property type="match status" value="1"/>
</dbReference>
<name>A0A0F8Y468_9ZZZZ</name>
<dbReference type="AlphaFoldDB" id="A0A0F8Y468"/>
<dbReference type="EC" id="2.7.1.100" evidence="3"/>
<keyword evidence="6" id="KW-0418">Kinase</keyword>
<dbReference type="EMBL" id="LAZR01059158">
    <property type="protein sequence ID" value="KKK68395.1"/>
    <property type="molecule type" value="Genomic_DNA"/>
</dbReference>
<dbReference type="PANTHER" id="PTHR34273:SF2">
    <property type="entry name" value="METHYLTHIORIBOSE KINASE"/>
    <property type="match status" value="1"/>
</dbReference>
<evidence type="ECO:0000256" key="4">
    <source>
        <dbReference type="ARBA" id="ARBA00022679"/>
    </source>
</evidence>
<dbReference type="NCBIfam" id="TIGR01767">
    <property type="entry name" value="MTRK"/>
    <property type="match status" value="1"/>
</dbReference>
<keyword evidence="7" id="KW-0067">ATP-binding</keyword>
<evidence type="ECO:0000256" key="1">
    <source>
        <dbReference type="ARBA" id="ARBA00010165"/>
    </source>
</evidence>
<comment type="similarity">
    <text evidence="1">Belongs to the methylthioribose kinase family.</text>
</comment>
<evidence type="ECO:0000313" key="9">
    <source>
        <dbReference type="EMBL" id="KKK68395.1"/>
    </source>
</evidence>
<feature type="non-terminal residue" evidence="9">
    <location>
        <position position="310"/>
    </location>
</feature>
<evidence type="ECO:0000256" key="6">
    <source>
        <dbReference type="ARBA" id="ARBA00022777"/>
    </source>
</evidence>
<evidence type="ECO:0000259" key="8">
    <source>
        <dbReference type="Pfam" id="PF01636"/>
    </source>
</evidence>
<sequence>MPYKALDENSVPDYVKSRPALGGLFPSDCDVGVKEIGDGNVNLVFMVENKDNREHSAVLKQALPYLRVAGESWPLTRERMRFETQALLKYNELAPGLAPEVYYHDEEMSLVIMEHLKGFEIMRKPLVARKRFPRFVDHISTFMARTLFFTSDLYLTRVEKKGLQDRFVHPQLHKIQEDFVFTNPYMDSPENNWNPEIDAEVKAVRSNSTLKLALAEIKESYITHVQALIHGDLHTGSVMLNNDRTCVIDPEFAFFGPMGFDVGAMLENLVLNLLSHYAHTKDPAERSVYQEYLLELVKGVWDEFARKFDE</sequence>
<keyword evidence="5" id="KW-0547">Nucleotide-binding</keyword>
<accession>A0A0F8Y468</accession>
<dbReference type="Pfam" id="PF01636">
    <property type="entry name" value="APH"/>
    <property type="match status" value="1"/>
</dbReference>
<dbReference type="InterPro" id="IPR002575">
    <property type="entry name" value="Aminoglycoside_PTrfase"/>
</dbReference>
<dbReference type="SUPFAM" id="SSF56112">
    <property type="entry name" value="Protein kinase-like (PK-like)"/>
    <property type="match status" value="1"/>
</dbReference>
<organism evidence="9">
    <name type="scientific">marine sediment metagenome</name>
    <dbReference type="NCBI Taxonomy" id="412755"/>
    <lineage>
        <taxon>unclassified sequences</taxon>
        <taxon>metagenomes</taxon>
        <taxon>ecological metagenomes</taxon>
    </lineage>
</organism>
<evidence type="ECO:0000256" key="3">
    <source>
        <dbReference type="ARBA" id="ARBA00012128"/>
    </source>
</evidence>
<dbReference type="PANTHER" id="PTHR34273">
    <property type="entry name" value="METHYLTHIORIBOSE KINASE"/>
    <property type="match status" value="1"/>
</dbReference>
<evidence type="ECO:0000256" key="2">
    <source>
        <dbReference type="ARBA" id="ARBA00011738"/>
    </source>
</evidence>
<feature type="domain" description="Aminoglycoside phosphotransferase" evidence="8">
    <location>
        <begin position="33"/>
        <end position="285"/>
    </location>
</feature>
<protein>
    <recommendedName>
        <fullName evidence="3">S-methyl-5-thioribose kinase</fullName>
        <ecNumber evidence="3">2.7.1.100</ecNumber>
    </recommendedName>
</protein>